<dbReference type="Pfam" id="PF08303">
    <property type="entry name" value="tRNA_lig_kinase"/>
    <property type="match status" value="1"/>
</dbReference>
<dbReference type="EC" id="6.5.1.3" evidence="1"/>
<dbReference type="GO" id="GO:0008081">
    <property type="term" value="F:phosphoric diester hydrolase activity"/>
    <property type="evidence" value="ECO:0007669"/>
    <property type="project" value="InterPro"/>
</dbReference>
<dbReference type="PANTHER" id="PTHR32004">
    <property type="entry name" value="TRNA LIGASE"/>
    <property type="match status" value="1"/>
</dbReference>
<evidence type="ECO:0000313" key="6">
    <source>
        <dbReference type="EMBL" id="ODQ64588.1"/>
    </source>
</evidence>
<evidence type="ECO:0000259" key="5">
    <source>
        <dbReference type="Pfam" id="PF09511"/>
    </source>
</evidence>
<dbReference type="GO" id="GO:0003972">
    <property type="term" value="F:RNA ligase (ATP) activity"/>
    <property type="evidence" value="ECO:0007669"/>
    <property type="project" value="UniProtKB-UniRule"/>
</dbReference>
<dbReference type="Pfam" id="PF09511">
    <property type="entry name" value="RNA_lig_T4_1"/>
    <property type="match status" value="1"/>
</dbReference>
<evidence type="ECO:0000256" key="2">
    <source>
        <dbReference type="PIRSR" id="PIRSR019634-50"/>
    </source>
</evidence>
<dbReference type="EMBL" id="KV454411">
    <property type="protein sequence ID" value="ODQ64588.1"/>
    <property type="molecule type" value="Genomic_DNA"/>
</dbReference>
<evidence type="ECO:0000313" key="7">
    <source>
        <dbReference type="Proteomes" id="UP000095009"/>
    </source>
</evidence>
<dbReference type="GO" id="GO:0006388">
    <property type="term" value="P:tRNA splicing, via endonucleolytic cleavage and ligation"/>
    <property type="evidence" value="ECO:0007669"/>
    <property type="project" value="UniProtKB-UniRule"/>
</dbReference>
<feature type="domain" description="tRNA ligase kinase" evidence="4">
    <location>
        <begin position="413"/>
        <end position="584"/>
    </location>
</feature>
<sequence>MFIKLHETNDRGLKKGRSFRAEYPIWIESETEPKDIVASETRKVTRWKFNEWDYGKDSIQLATNARGLFSMIDSNDGLEKIVIRGYDKFFNPNEVRKTQWSWIVENTLGPYEVTLKENGCIIFITGLSDGTLLVCSKHSTGPIEGKTNEKIHSYVGMKWVEKHLKKSGYTKQDLALTLYSMGVTAVGELCDDSFEEHILPYTGEKSGIYLHGLNLNTAKFSTYSCKNVEAFASKFGFLPTKYVIKDNITELKKFLDYCAETGSWAGDDIEGFVVRCKVKENPNDSFSSDYFFKYKFDEPYLMYRQWREITKYWLSGKPINDILIKKHVDISKRYLQWASLKLTVDPERAERYRNNQGIIELRDEFLSYIGKRGIEIINHEGSAINDDNMKFAELEDQIRRLSLHVNNSDDPLVIIPVATIGCGKTTLAVSLTKIFPDWVHIQSDDISGSGVGHKMVDMCIVALFPMNPHKKAAPVVIFDRNNHQFRERKQIFDDFTEKLPAGKKIKFVGLSFMTKSHPESTDLLWNVTVERVMSRGDNHQSIKSEELGSTVVEGIMKGFIGRYQPINTRVPPDYKFDLVIELQVNSADSSRKNLEKIVKAINMKYPYMISQIPAPEHLDAAVKYAIEEYKPTINKLVKGSERAKKKIKPSYFGVLIDLNREYITNNIENLFKCQSDVDKSFFNLLKERERVQKTFHITLVHIKNTSIGKNKSRDHDSQSETADKALTLEDKQTNLFRKLKTQLESIKGFKAQSGINVFPGTDLLFDVKFERLLWNDRVMTIMCSIYPTCTYNGLLSVGPCHITIGTADTSIRPVESLELLDRWLADQKAGINCIEWTIEPKGLNSQKLMVFI</sequence>
<dbReference type="AlphaFoldDB" id="A0A1E3PGS9"/>
<dbReference type="Pfam" id="PF08302">
    <property type="entry name" value="tRNA_lig_CPD"/>
    <property type="match status" value="1"/>
</dbReference>
<keyword evidence="1 6" id="KW-0436">Ligase</keyword>
<dbReference type="InterPro" id="IPR015965">
    <property type="entry name" value="tRNA_lig_PDEase"/>
</dbReference>
<evidence type="ECO:0000259" key="4">
    <source>
        <dbReference type="Pfam" id="PF08303"/>
    </source>
</evidence>
<evidence type="ECO:0000256" key="1">
    <source>
        <dbReference type="PIRNR" id="PIRNR019634"/>
    </source>
</evidence>
<evidence type="ECO:0000259" key="3">
    <source>
        <dbReference type="Pfam" id="PF08302"/>
    </source>
</evidence>
<gene>
    <name evidence="6" type="ORF">NADFUDRAFT_26810</name>
</gene>
<accession>A0A1E3PGS9</accession>
<feature type="domain" description="T4 RNA ligase 1-like N-terminal" evidence="5">
    <location>
        <begin position="64"/>
        <end position="301"/>
    </location>
</feature>
<proteinExistence type="inferred from homology"/>
<organism evidence="6 7">
    <name type="scientific">Nadsonia fulvescens var. elongata DSM 6958</name>
    <dbReference type="NCBI Taxonomy" id="857566"/>
    <lineage>
        <taxon>Eukaryota</taxon>
        <taxon>Fungi</taxon>
        <taxon>Dikarya</taxon>
        <taxon>Ascomycota</taxon>
        <taxon>Saccharomycotina</taxon>
        <taxon>Dipodascomycetes</taxon>
        <taxon>Dipodascales</taxon>
        <taxon>Dipodascales incertae sedis</taxon>
        <taxon>Nadsonia</taxon>
    </lineage>
</organism>
<dbReference type="InterPro" id="IPR015966">
    <property type="entry name" value="tRNA_lig_kin_fungi"/>
</dbReference>
<reference evidence="6 7" key="1">
    <citation type="journal article" date="2016" name="Proc. Natl. Acad. Sci. U.S.A.">
        <title>Comparative genomics of biotechnologically important yeasts.</title>
        <authorList>
            <person name="Riley R."/>
            <person name="Haridas S."/>
            <person name="Wolfe K.H."/>
            <person name="Lopes M.R."/>
            <person name="Hittinger C.T."/>
            <person name="Goeker M."/>
            <person name="Salamov A.A."/>
            <person name="Wisecaver J.H."/>
            <person name="Long T.M."/>
            <person name="Calvey C.H."/>
            <person name="Aerts A.L."/>
            <person name="Barry K.W."/>
            <person name="Choi C."/>
            <person name="Clum A."/>
            <person name="Coughlan A.Y."/>
            <person name="Deshpande S."/>
            <person name="Douglass A.P."/>
            <person name="Hanson S.J."/>
            <person name="Klenk H.-P."/>
            <person name="LaButti K.M."/>
            <person name="Lapidus A."/>
            <person name="Lindquist E.A."/>
            <person name="Lipzen A.M."/>
            <person name="Meier-Kolthoff J.P."/>
            <person name="Ohm R.A."/>
            <person name="Otillar R.P."/>
            <person name="Pangilinan J.L."/>
            <person name="Peng Y."/>
            <person name="Rokas A."/>
            <person name="Rosa C.A."/>
            <person name="Scheuner C."/>
            <person name="Sibirny A.A."/>
            <person name="Slot J.C."/>
            <person name="Stielow J.B."/>
            <person name="Sun H."/>
            <person name="Kurtzman C.P."/>
            <person name="Blackwell M."/>
            <person name="Grigoriev I.V."/>
            <person name="Jeffries T.W."/>
        </authorList>
    </citation>
    <scope>NUCLEOTIDE SEQUENCE [LARGE SCALE GENOMIC DNA]</scope>
    <source>
        <strain evidence="6 7">DSM 6958</strain>
    </source>
</reference>
<dbReference type="GO" id="GO:0005524">
    <property type="term" value="F:ATP binding"/>
    <property type="evidence" value="ECO:0007669"/>
    <property type="project" value="UniProtKB-UniRule"/>
</dbReference>
<dbReference type="PIRSF" id="PIRSF019634">
    <property type="entry name" value="tRNA_lig_yeast"/>
    <property type="match status" value="1"/>
</dbReference>
<dbReference type="GO" id="GO:0051730">
    <property type="term" value="F:GTP-dependent polyribonucleotide 5'-hydroxyl-kinase activity"/>
    <property type="evidence" value="ECO:0007669"/>
    <property type="project" value="InterPro"/>
</dbReference>
<keyword evidence="1" id="KW-0819">tRNA processing</keyword>
<dbReference type="InterPro" id="IPR027417">
    <property type="entry name" value="P-loop_NTPase"/>
</dbReference>
<dbReference type="SUPFAM" id="SSF52540">
    <property type="entry name" value="P-loop containing nucleoside triphosphate hydrolases"/>
    <property type="match status" value="1"/>
</dbReference>
<dbReference type="InterPro" id="IPR012387">
    <property type="entry name" value="Trl1_fun"/>
</dbReference>
<dbReference type="GO" id="GO:0005634">
    <property type="term" value="C:nucleus"/>
    <property type="evidence" value="ECO:0007669"/>
    <property type="project" value="TreeGrafter"/>
</dbReference>
<dbReference type="Proteomes" id="UP000095009">
    <property type="component" value="Unassembled WGS sequence"/>
</dbReference>
<feature type="domain" description="tRNA ligase phosphodiesterase" evidence="3">
    <location>
        <begin position="589"/>
        <end position="835"/>
    </location>
</feature>
<dbReference type="PANTHER" id="PTHR32004:SF1">
    <property type="entry name" value="TRNA LIGASE"/>
    <property type="match status" value="1"/>
</dbReference>
<dbReference type="OrthoDB" id="276239at2759"/>
<dbReference type="Gene3D" id="3.40.50.300">
    <property type="entry name" value="P-loop containing nucleotide triphosphate hydrolases"/>
    <property type="match status" value="1"/>
</dbReference>
<feature type="active site" description="N6-AMP-lysine intermediate" evidence="2">
    <location>
        <position position="116"/>
    </location>
</feature>
<name>A0A1E3PGS9_9ASCO</name>
<comment type="similarity">
    <text evidence="1">Belongs to the TRL1 family.</text>
</comment>
<dbReference type="InterPro" id="IPR019039">
    <property type="entry name" value="T4-Rnl1-like_N"/>
</dbReference>
<protein>
    <recommendedName>
        <fullName evidence="1">tRNA ligase</fullName>
        <ecNumber evidence="1">6.5.1.3</ecNumber>
    </recommendedName>
</protein>
<comment type="catalytic activity">
    <reaction evidence="1">
        <text>ATP + (ribonucleotide)n-3'-hydroxyl + 5'-phospho-(ribonucleotide)m = (ribonucleotide)n+m + AMP + diphosphate.</text>
        <dbReference type="EC" id="6.5.1.3"/>
    </reaction>
</comment>
<keyword evidence="7" id="KW-1185">Reference proteome</keyword>